<dbReference type="Proteomes" id="UP000521676">
    <property type="component" value="Unassembled WGS sequence"/>
</dbReference>
<dbReference type="EMBL" id="CP128399">
    <property type="protein sequence ID" value="WJW66283.1"/>
    <property type="molecule type" value="Genomic_DNA"/>
</dbReference>
<evidence type="ECO:0000313" key="4">
    <source>
        <dbReference type="Proteomes" id="UP001431572"/>
    </source>
</evidence>
<organism evidence="1 3">
    <name type="scientific">Candidatus Chlorohelix allophototropha</name>
    <dbReference type="NCBI Taxonomy" id="3003348"/>
    <lineage>
        <taxon>Bacteria</taxon>
        <taxon>Bacillati</taxon>
        <taxon>Chloroflexota</taxon>
        <taxon>Chloroflexia</taxon>
        <taxon>Candidatus Chloroheliales</taxon>
        <taxon>Candidatus Chloroheliaceae</taxon>
        <taxon>Candidatus Chlorohelix</taxon>
    </lineage>
</organism>
<dbReference type="GO" id="GO:0005737">
    <property type="term" value="C:cytoplasm"/>
    <property type="evidence" value="ECO:0007669"/>
    <property type="project" value="TreeGrafter"/>
</dbReference>
<proteinExistence type="predicted"/>
<evidence type="ECO:0000313" key="3">
    <source>
        <dbReference type="Proteomes" id="UP000521676"/>
    </source>
</evidence>
<accession>A0A8T7LZI5</accession>
<gene>
    <name evidence="1" type="ORF">HXX08_00785</name>
    <name evidence="2" type="ORF">OZ401_002076</name>
</gene>
<evidence type="ECO:0000313" key="2">
    <source>
        <dbReference type="EMBL" id="WJW66283.1"/>
    </source>
</evidence>
<dbReference type="PANTHER" id="PTHR21621:SF0">
    <property type="entry name" value="BETA-CITRYLGLUTAMATE SYNTHASE B-RELATED"/>
    <property type="match status" value="1"/>
</dbReference>
<evidence type="ECO:0000313" key="1">
    <source>
        <dbReference type="EMBL" id="NWJ44391.1"/>
    </source>
</evidence>
<dbReference type="EMBL" id="JACATZ010000001">
    <property type="protein sequence ID" value="NWJ44391.1"/>
    <property type="molecule type" value="Genomic_DNA"/>
</dbReference>
<evidence type="ECO:0008006" key="5">
    <source>
        <dbReference type="Google" id="ProtNLM"/>
    </source>
</evidence>
<reference evidence="2" key="2">
    <citation type="journal article" date="2024" name="Nature">
        <title>Anoxygenic phototroph of the Chloroflexota uses a type I reaction centre.</title>
        <authorList>
            <person name="Tsuji J.M."/>
            <person name="Shaw N.A."/>
            <person name="Nagashima S."/>
            <person name="Venkiteswaran J.J."/>
            <person name="Schiff S.L."/>
            <person name="Watanabe T."/>
            <person name="Fukui M."/>
            <person name="Hanada S."/>
            <person name="Tank M."/>
            <person name="Neufeld J.D."/>
        </authorList>
    </citation>
    <scope>NUCLEOTIDE SEQUENCE</scope>
    <source>
        <strain evidence="2">L227-S17</strain>
    </source>
</reference>
<dbReference type="GO" id="GO:0009432">
    <property type="term" value="P:SOS response"/>
    <property type="evidence" value="ECO:0007669"/>
    <property type="project" value="TreeGrafter"/>
</dbReference>
<dbReference type="InterPro" id="IPR013815">
    <property type="entry name" value="ATP_grasp_subdomain_1"/>
</dbReference>
<dbReference type="GO" id="GO:0005524">
    <property type="term" value="F:ATP binding"/>
    <property type="evidence" value="ECO:0007669"/>
    <property type="project" value="InterPro"/>
</dbReference>
<reference evidence="1 3" key="1">
    <citation type="submission" date="2020-06" db="EMBL/GenBank/DDBJ databases">
        <title>Anoxygenic phototrophic Chloroflexota member uses a Type I reaction center.</title>
        <authorList>
            <person name="Tsuji J.M."/>
            <person name="Shaw N.A."/>
            <person name="Nagashima S."/>
            <person name="Venkiteswaran J."/>
            <person name="Schiff S.L."/>
            <person name="Hanada S."/>
            <person name="Tank M."/>
            <person name="Neufeld J.D."/>
        </authorList>
    </citation>
    <scope>NUCLEOTIDE SEQUENCE [LARGE SCALE GENOMIC DNA]</scope>
    <source>
        <strain evidence="1">L227-S17</strain>
    </source>
</reference>
<dbReference type="Gene3D" id="3.30.1490.20">
    <property type="entry name" value="ATP-grasp fold, A domain"/>
    <property type="match status" value="1"/>
</dbReference>
<dbReference type="PANTHER" id="PTHR21621">
    <property type="entry name" value="RIBOSOMAL PROTEIN S6 MODIFICATION PROTEIN"/>
    <property type="match status" value="1"/>
</dbReference>
<dbReference type="AlphaFoldDB" id="A0A8T7LZI5"/>
<dbReference type="GO" id="GO:0018169">
    <property type="term" value="F:ribosomal S6-glutamic acid ligase activity"/>
    <property type="evidence" value="ECO:0007669"/>
    <property type="project" value="TreeGrafter"/>
</dbReference>
<name>A0A8T7LZI5_9CHLR</name>
<sequence>MASKAKKVKEPLKVGLIVGRESTFPQAFIDSVNSRNAGVVAEMVSLGGSYMDEPCEYKVIIDRISHEVPYYRSYLKNAVLQGAIVINNPFWWTADDKYIESTIATKLGVAHPKTVVLPNKAYVEGIVDESLRNLAYPLPWDEVVAYTGLPAFLKPATGGGWKNVYKVHDLDQLWRCYNQTGELTMILQEAIEFRQYVRCYAIGRDNIKVMPYDPSERKYIVDPNYLSKELHDRIVRDCQVLCEALGYDMNTLEFAIRDGVPYAIDFLNPAPDMDYWSVGEIYFDWVMGAMTDLVIDYATGKRKPQPVRYRWDALLGGRVARVQDSK</sequence>
<protein>
    <recommendedName>
        <fullName evidence="5">ATP-grasp domain-containing protein</fullName>
    </recommendedName>
</protein>
<dbReference type="Proteomes" id="UP001431572">
    <property type="component" value="Chromosome 1"/>
</dbReference>
<dbReference type="SUPFAM" id="SSF56059">
    <property type="entry name" value="Glutathione synthetase ATP-binding domain-like"/>
    <property type="match status" value="1"/>
</dbReference>
<keyword evidence="4" id="KW-1185">Reference proteome</keyword>
<dbReference type="RefSeq" id="WP_341468167.1">
    <property type="nucleotide sequence ID" value="NZ_CP128399.1"/>
</dbReference>